<feature type="signal peptide" evidence="2">
    <location>
        <begin position="1"/>
        <end position="31"/>
    </location>
</feature>
<dbReference type="InterPro" id="IPR054262">
    <property type="entry name" value="DUF6993"/>
</dbReference>
<evidence type="ECO:0000256" key="2">
    <source>
        <dbReference type="SAM" id="SignalP"/>
    </source>
</evidence>
<dbReference type="Pfam" id="PF22504">
    <property type="entry name" value="DUF6993"/>
    <property type="match status" value="1"/>
</dbReference>
<dbReference type="PATRIC" id="fig|33014.5.peg.1325"/>
<dbReference type="Proteomes" id="UP000032604">
    <property type="component" value="Chromosome"/>
</dbReference>
<keyword evidence="2" id="KW-0732">Signal</keyword>
<feature type="region of interest" description="Disordered" evidence="1">
    <location>
        <begin position="29"/>
        <end position="66"/>
    </location>
</feature>
<evidence type="ECO:0000313" key="5">
    <source>
        <dbReference type="Proteomes" id="UP000032604"/>
    </source>
</evidence>
<protein>
    <recommendedName>
        <fullName evidence="3">DUF6993 domain-containing protein</fullName>
    </recommendedName>
</protein>
<dbReference type="PROSITE" id="PS51257">
    <property type="entry name" value="PROKAR_LIPOPROTEIN"/>
    <property type="match status" value="1"/>
</dbReference>
<feature type="domain" description="DUF6993" evidence="3">
    <location>
        <begin position="80"/>
        <end position="160"/>
    </location>
</feature>
<dbReference type="KEGG" id="cmh:VO01_06365"/>
<feature type="chain" id="PRO_5030005397" description="DUF6993 domain-containing protein" evidence="2">
    <location>
        <begin position="32"/>
        <end position="166"/>
    </location>
</feature>
<dbReference type="EMBL" id="CP011043">
    <property type="protein sequence ID" value="AJW78804.1"/>
    <property type="molecule type" value="Genomic_DNA"/>
</dbReference>
<dbReference type="OrthoDB" id="5125712at2"/>
<dbReference type="HOGENOM" id="CLU_1625196_0_0_11"/>
<evidence type="ECO:0000259" key="3">
    <source>
        <dbReference type="Pfam" id="PF22504"/>
    </source>
</evidence>
<proteinExistence type="predicted"/>
<sequence length="166" mass="16784">MPRRVRRVIRALLAPVLLAALLLSACTQSPAAPEPTPTAVTDSADPGAAPAAPATPTIAPVDPTGTAEANLPAFEAMAGAVVAADPNAQGRSLVDALVGAGFPKDRMEVTADATPLGNSVDSILVAVRMADACLIGQRAQDGFTAHVEPALSSGRCLVGQTRAIDW</sequence>
<accession>A0A0D5CHN6</accession>
<organism evidence="4 5">
    <name type="scientific">Clavibacter michiganensis subsp. insidiosus</name>
    <dbReference type="NCBI Taxonomy" id="33014"/>
    <lineage>
        <taxon>Bacteria</taxon>
        <taxon>Bacillati</taxon>
        <taxon>Actinomycetota</taxon>
        <taxon>Actinomycetes</taxon>
        <taxon>Micrococcales</taxon>
        <taxon>Microbacteriaceae</taxon>
        <taxon>Clavibacter</taxon>
    </lineage>
</organism>
<name>A0A0D5CHN6_9MICO</name>
<evidence type="ECO:0000256" key="1">
    <source>
        <dbReference type="SAM" id="MobiDB-lite"/>
    </source>
</evidence>
<dbReference type="AlphaFoldDB" id="A0A0D5CHN6"/>
<feature type="compositionally biased region" description="Low complexity" evidence="1">
    <location>
        <begin position="37"/>
        <end position="64"/>
    </location>
</feature>
<gene>
    <name evidence="4" type="ORF">VO01_06365</name>
</gene>
<reference evidence="4 5" key="1">
    <citation type="journal article" date="2015" name="Genome Announc.">
        <title>Complete Genome Sequence of Clavibacter michiganensis subsp. insidiosus R1-1 Using PacBio Single-Molecule Real-Time Technology.</title>
        <authorList>
            <person name="Lu Y."/>
            <person name="Samac D.A."/>
            <person name="Glazebrook J."/>
            <person name="Ishimaru C.A."/>
        </authorList>
    </citation>
    <scope>NUCLEOTIDE SEQUENCE [LARGE SCALE GENOMIC DNA]</scope>
    <source>
        <strain evidence="4 5">R1-1</strain>
    </source>
</reference>
<evidence type="ECO:0000313" key="4">
    <source>
        <dbReference type="EMBL" id="AJW78804.1"/>
    </source>
</evidence>